<organism evidence="2 3">
    <name type="scientific">Favolaschia claudopus</name>
    <dbReference type="NCBI Taxonomy" id="2862362"/>
    <lineage>
        <taxon>Eukaryota</taxon>
        <taxon>Fungi</taxon>
        <taxon>Dikarya</taxon>
        <taxon>Basidiomycota</taxon>
        <taxon>Agaricomycotina</taxon>
        <taxon>Agaricomycetes</taxon>
        <taxon>Agaricomycetidae</taxon>
        <taxon>Agaricales</taxon>
        <taxon>Marasmiineae</taxon>
        <taxon>Mycenaceae</taxon>
        <taxon>Favolaschia</taxon>
    </lineage>
</organism>
<dbReference type="Proteomes" id="UP001362999">
    <property type="component" value="Unassembled WGS sequence"/>
</dbReference>
<name>A0AAW0B690_9AGAR</name>
<sequence length="216" mass="23610">MDGHNRKRIRTSTHNVDAPRKHIALDFRDETTLENTKKRRRIEQDGRAQSQSQSPFPKSPMRERSTNLISPSLHSPIDAPAISPHNLQIGLDLPHSTPDSRSDTPQSSAGPVAPSTIHFVPSLNTSTPAVNSPSQAAAVPQVSPHLARNRNSLHASTMTRVVRAQPTHAFSTPLSNNSVDAAIERSSSDEEDNVCCMMANAAPEANKSWNRLTIRP</sequence>
<feature type="region of interest" description="Disordered" evidence="1">
    <location>
        <begin position="1"/>
        <end position="114"/>
    </location>
</feature>
<dbReference type="EMBL" id="JAWWNJ010000039">
    <property type="protein sequence ID" value="KAK7021142.1"/>
    <property type="molecule type" value="Genomic_DNA"/>
</dbReference>
<reference evidence="2 3" key="1">
    <citation type="journal article" date="2024" name="J Genomics">
        <title>Draft genome sequencing and assembly of Favolaschia claudopus CIRM-BRFM 2984 isolated from oak limbs.</title>
        <authorList>
            <person name="Navarro D."/>
            <person name="Drula E."/>
            <person name="Chaduli D."/>
            <person name="Cazenave R."/>
            <person name="Ahrendt S."/>
            <person name="Wang J."/>
            <person name="Lipzen A."/>
            <person name="Daum C."/>
            <person name="Barry K."/>
            <person name="Grigoriev I.V."/>
            <person name="Favel A."/>
            <person name="Rosso M.N."/>
            <person name="Martin F."/>
        </authorList>
    </citation>
    <scope>NUCLEOTIDE SEQUENCE [LARGE SCALE GENOMIC DNA]</scope>
    <source>
        <strain evidence="2 3">CIRM-BRFM 2984</strain>
    </source>
</reference>
<evidence type="ECO:0000256" key="1">
    <source>
        <dbReference type="SAM" id="MobiDB-lite"/>
    </source>
</evidence>
<feature type="compositionally biased region" description="Basic residues" evidence="1">
    <location>
        <begin position="1"/>
        <end position="11"/>
    </location>
</feature>
<accession>A0AAW0B690</accession>
<protein>
    <submittedName>
        <fullName evidence="2">Uncharacterized protein</fullName>
    </submittedName>
</protein>
<gene>
    <name evidence="2" type="ORF">R3P38DRAFT_3196755</name>
</gene>
<proteinExistence type="predicted"/>
<evidence type="ECO:0000313" key="2">
    <source>
        <dbReference type="EMBL" id="KAK7021142.1"/>
    </source>
</evidence>
<dbReference type="AlphaFoldDB" id="A0AAW0B690"/>
<feature type="compositionally biased region" description="Polar residues" evidence="1">
    <location>
        <begin position="97"/>
        <end position="109"/>
    </location>
</feature>
<evidence type="ECO:0000313" key="3">
    <source>
        <dbReference type="Proteomes" id="UP001362999"/>
    </source>
</evidence>
<keyword evidence="3" id="KW-1185">Reference proteome</keyword>
<comment type="caution">
    <text evidence="2">The sequence shown here is derived from an EMBL/GenBank/DDBJ whole genome shotgun (WGS) entry which is preliminary data.</text>
</comment>
<feature type="compositionally biased region" description="Basic and acidic residues" evidence="1">
    <location>
        <begin position="17"/>
        <end position="31"/>
    </location>
</feature>